<dbReference type="SUPFAM" id="SSF51735">
    <property type="entry name" value="NAD(P)-binding Rossmann-fold domains"/>
    <property type="match status" value="1"/>
</dbReference>
<proteinExistence type="predicted"/>
<evidence type="ECO:0000313" key="2">
    <source>
        <dbReference type="Proteomes" id="UP000831181"/>
    </source>
</evidence>
<dbReference type="InterPro" id="IPR036291">
    <property type="entry name" value="NAD(P)-bd_dom_sf"/>
</dbReference>
<dbReference type="AlphaFoldDB" id="A0A976RQT2"/>
<keyword evidence="1" id="KW-0614">Plasmid</keyword>
<dbReference type="Proteomes" id="UP000831181">
    <property type="component" value="Plasmid p1unnamed"/>
</dbReference>
<dbReference type="InterPro" id="IPR051606">
    <property type="entry name" value="Polyketide_Oxido-like"/>
</dbReference>
<organism evidence="1 2">
    <name type="scientific">Nicoliella spurrieriana</name>
    <dbReference type="NCBI Taxonomy" id="2925830"/>
    <lineage>
        <taxon>Bacteria</taxon>
        <taxon>Bacillati</taxon>
        <taxon>Bacillota</taxon>
        <taxon>Bacilli</taxon>
        <taxon>Lactobacillales</taxon>
        <taxon>Lactobacillaceae</taxon>
        <taxon>Nicoliella</taxon>
    </lineage>
</organism>
<protein>
    <submittedName>
        <fullName evidence="1">NADH-flavin reductase</fullName>
    </submittedName>
</protein>
<evidence type="ECO:0000313" key="1">
    <source>
        <dbReference type="EMBL" id="UQS86180.1"/>
    </source>
</evidence>
<reference evidence="1" key="1">
    <citation type="journal article" date="2022" name="Int. J. Syst. Evol. Microbiol.">
        <title>Apilactobacillus apisilvae sp. nov., Nicolia spurrieriana gen. nov. sp. nov., Bombilactobacillus folatiphilus sp. nov. and Bombilactobacillus thymidiniphilus sp. nov., four new lactic acid bacterial isolates from stingless bees Tetragonula carbonaria and Austroplebeia australis.</title>
        <authorList>
            <person name="Oliphant S.A."/>
            <person name="Watson-Haigh N.S."/>
            <person name="Sumby K.M."/>
            <person name="Gardner J."/>
            <person name="Groom S."/>
            <person name="Jiranek V."/>
        </authorList>
    </citation>
    <scope>NUCLEOTIDE SEQUENCE</scope>
    <source>
        <strain evidence="1">SGEP1_A5</strain>
    </source>
</reference>
<dbReference type="EMBL" id="CP093360">
    <property type="protein sequence ID" value="UQS86180.1"/>
    <property type="molecule type" value="Genomic_DNA"/>
</dbReference>
<dbReference type="RefSeq" id="WP_260115989.1">
    <property type="nucleotide sequence ID" value="NZ_CP093360.1"/>
</dbReference>
<dbReference type="Gene3D" id="3.40.50.720">
    <property type="entry name" value="NAD(P)-binding Rossmann-like Domain"/>
    <property type="match status" value="1"/>
</dbReference>
<sequence>MNIAVMGATTLTGNAIMRQGTQTGNQMTAIDDDADKAIQLFGQTTPLIAGDPMELIKEQLEHFDVIIDAYLPKPEQAYRQVDLATKLVAMFRETHAPKLIFILGANSLLTGHRYEHLLMQDLKNVPMMNPYLPLFNEQLNEYLFLRTIKDVNWLGISPAIDVYEGPVTKYQVGANHVLRNSAGQSRISYATLGKAVIDEVEKPAHHMARFTVAEE</sequence>
<dbReference type="PANTHER" id="PTHR43355">
    <property type="entry name" value="FLAVIN REDUCTASE (NADPH)"/>
    <property type="match status" value="1"/>
</dbReference>
<name>A0A976RQT2_9LACO</name>
<accession>A0A976RQT2</accession>
<dbReference type="GO" id="GO:0016646">
    <property type="term" value="F:oxidoreductase activity, acting on the CH-NH group of donors, NAD or NADP as acceptor"/>
    <property type="evidence" value="ECO:0007669"/>
    <property type="project" value="TreeGrafter"/>
</dbReference>
<dbReference type="PANTHER" id="PTHR43355:SF2">
    <property type="entry name" value="FLAVIN REDUCTASE (NADPH)"/>
    <property type="match status" value="1"/>
</dbReference>
<geneLocation type="plasmid" evidence="1 2">
    <name>p1unnamed</name>
</geneLocation>
<dbReference type="KEGG" id="lbe:MOO44_00640"/>
<keyword evidence="2" id="KW-1185">Reference proteome</keyword>
<gene>
    <name evidence="1" type="ORF">MOO44_00640</name>
</gene>